<gene>
    <name evidence="4" type="ORF">SO802_000396</name>
</gene>
<dbReference type="InterPro" id="IPR044791">
    <property type="entry name" value="Beta-glucanase/XTH"/>
</dbReference>
<protein>
    <recommendedName>
        <fullName evidence="3">GH16 domain-containing protein</fullName>
    </recommendedName>
</protein>
<dbReference type="Proteomes" id="UP001459277">
    <property type="component" value="Unassembled WGS sequence"/>
</dbReference>
<keyword evidence="2" id="KW-0326">Glycosidase</keyword>
<dbReference type="SUPFAM" id="SSF49899">
    <property type="entry name" value="Concanavalin A-like lectins/glucanases"/>
    <property type="match status" value="1"/>
</dbReference>
<organism evidence="4 5">
    <name type="scientific">Lithocarpus litseifolius</name>
    <dbReference type="NCBI Taxonomy" id="425828"/>
    <lineage>
        <taxon>Eukaryota</taxon>
        <taxon>Viridiplantae</taxon>
        <taxon>Streptophyta</taxon>
        <taxon>Embryophyta</taxon>
        <taxon>Tracheophyta</taxon>
        <taxon>Spermatophyta</taxon>
        <taxon>Magnoliopsida</taxon>
        <taxon>eudicotyledons</taxon>
        <taxon>Gunneridae</taxon>
        <taxon>Pentapetalae</taxon>
        <taxon>rosids</taxon>
        <taxon>fabids</taxon>
        <taxon>Fagales</taxon>
        <taxon>Fagaceae</taxon>
        <taxon>Lithocarpus</taxon>
    </lineage>
</organism>
<dbReference type="PANTHER" id="PTHR31062">
    <property type="entry name" value="XYLOGLUCAN ENDOTRANSGLUCOSYLASE/HYDROLASE PROTEIN 8-RELATED"/>
    <property type="match status" value="1"/>
</dbReference>
<comment type="caution">
    <text evidence="4">The sequence shown here is derived from an EMBL/GenBank/DDBJ whole genome shotgun (WGS) entry which is preliminary data.</text>
</comment>
<name>A0AAW2DRH0_9ROSI</name>
<proteinExistence type="predicted"/>
<keyword evidence="5" id="KW-1185">Reference proteome</keyword>
<dbReference type="Pfam" id="PF00722">
    <property type="entry name" value="Glyco_hydro_16"/>
    <property type="match status" value="1"/>
</dbReference>
<sequence length="131" mass="14308">MLPIVSKIKAYSNIIVSTNYISNQKTSNIAFSPSNASVGLQISLLLSIFLAAFAGPFLDSFDYNWGQNNSQILNNGDLLTLSLNKECGSDFVSKNQYVYAKIDMNIKLVAGNSAGTVTAYYVKIMHIAIEK</sequence>
<dbReference type="GO" id="GO:0005975">
    <property type="term" value="P:carbohydrate metabolic process"/>
    <property type="evidence" value="ECO:0007669"/>
    <property type="project" value="InterPro"/>
</dbReference>
<keyword evidence="1" id="KW-0378">Hydrolase</keyword>
<dbReference type="AlphaFoldDB" id="A0AAW2DRH0"/>
<dbReference type="InterPro" id="IPR000757">
    <property type="entry name" value="Beta-glucanase-like"/>
</dbReference>
<dbReference type="GO" id="GO:0004553">
    <property type="term" value="F:hydrolase activity, hydrolyzing O-glycosyl compounds"/>
    <property type="evidence" value="ECO:0007669"/>
    <property type="project" value="InterPro"/>
</dbReference>
<dbReference type="EMBL" id="JAZDWU010000001">
    <property type="protein sequence ID" value="KAL0013327.1"/>
    <property type="molecule type" value="Genomic_DNA"/>
</dbReference>
<dbReference type="Gene3D" id="2.60.120.200">
    <property type="match status" value="1"/>
</dbReference>
<dbReference type="InterPro" id="IPR013320">
    <property type="entry name" value="ConA-like_dom_sf"/>
</dbReference>
<evidence type="ECO:0000313" key="4">
    <source>
        <dbReference type="EMBL" id="KAL0013327.1"/>
    </source>
</evidence>
<evidence type="ECO:0000313" key="5">
    <source>
        <dbReference type="Proteomes" id="UP001459277"/>
    </source>
</evidence>
<feature type="domain" description="GH16" evidence="3">
    <location>
        <begin position="59"/>
        <end position="122"/>
    </location>
</feature>
<evidence type="ECO:0000256" key="2">
    <source>
        <dbReference type="ARBA" id="ARBA00023295"/>
    </source>
</evidence>
<evidence type="ECO:0000259" key="3">
    <source>
        <dbReference type="Pfam" id="PF00722"/>
    </source>
</evidence>
<reference evidence="4 5" key="1">
    <citation type="submission" date="2024-01" db="EMBL/GenBank/DDBJ databases">
        <title>A telomere-to-telomere, gap-free genome of sweet tea (Lithocarpus litseifolius).</title>
        <authorList>
            <person name="Zhou J."/>
        </authorList>
    </citation>
    <scope>NUCLEOTIDE SEQUENCE [LARGE SCALE GENOMIC DNA]</scope>
    <source>
        <strain evidence="4">Zhou-2022a</strain>
        <tissue evidence="4">Leaf</tissue>
    </source>
</reference>
<evidence type="ECO:0000256" key="1">
    <source>
        <dbReference type="ARBA" id="ARBA00022801"/>
    </source>
</evidence>
<accession>A0AAW2DRH0</accession>